<dbReference type="PANTHER" id="PTHR37023">
    <property type="entry name" value="TRANSPOSASE"/>
    <property type="match status" value="1"/>
</dbReference>
<dbReference type="GO" id="GO:0006313">
    <property type="term" value="P:DNA transposition"/>
    <property type="evidence" value="ECO:0007669"/>
    <property type="project" value="InterPro"/>
</dbReference>
<dbReference type="Proteomes" id="UP000000593">
    <property type="component" value="Chromosome 1"/>
</dbReference>
<dbReference type="HOGENOM" id="CLU_1843259_0_0_6"/>
<dbReference type="GO" id="GO:0003677">
    <property type="term" value="F:DNA binding"/>
    <property type="evidence" value="ECO:0007669"/>
    <property type="project" value="InterPro"/>
</dbReference>
<protein>
    <submittedName>
        <fullName evidence="2">Hypothetical transposase</fullName>
    </submittedName>
</protein>
<evidence type="ECO:0000313" key="3">
    <source>
        <dbReference type="Proteomes" id="UP000000593"/>
    </source>
</evidence>
<dbReference type="GO" id="GO:0004803">
    <property type="term" value="F:transposase activity"/>
    <property type="evidence" value="ECO:0007669"/>
    <property type="project" value="InterPro"/>
</dbReference>
<proteinExistence type="predicted"/>
<dbReference type="eggNOG" id="COG0517">
    <property type="taxonomic scope" value="Bacteria"/>
</dbReference>
<name>Q6LRN0_PHOPR</name>
<keyword evidence="3" id="KW-1185">Reference proteome</keyword>
<evidence type="ECO:0000313" key="2">
    <source>
        <dbReference type="EMBL" id="CAG20046.1"/>
    </source>
</evidence>
<dbReference type="KEGG" id="ppr:PBPRA1635"/>
<dbReference type="PANTHER" id="PTHR37023:SF1">
    <property type="entry name" value="ISSOD25 TRANSPOSASE TNPA_ISSOD25"/>
    <property type="match status" value="1"/>
</dbReference>
<gene>
    <name evidence="2" type="primary">VVA1571</name>
    <name evidence="2" type="ordered locus">PBPRA1635</name>
</gene>
<reference evidence="3" key="1">
    <citation type="journal article" date="2005" name="Science">
        <title>Life at depth: Photobacterium profundum genome sequence and expression analysis.</title>
        <authorList>
            <person name="Vezzi A."/>
            <person name="Campanaro S."/>
            <person name="D'Angelo M."/>
            <person name="Simonato F."/>
            <person name="Vitulo N."/>
            <person name="Lauro F.M."/>
            <person name="Cestaro A."/>
            <person name="Malacrida G."/>
            <person name="Simionati B."/>
            <person name="Cannata N."/>
            <person name="Romualdi C."/>
            <person name="Bartlett D.H."/>
            <person name="Valle G."/>
        </authorList>
    </citation>
    <scope>NUCLEOTIDE SEQUENCE [LARGE SCALE GENOMIC DNA]</scope>
    <source>
        <strain evidence="3">ATCC BAA-1253 / SS9</strain>
    </source>
</reference>
<dbReference type="AlphaFoldDB" id="Q6LRN0"/>
<dbReference type="STRING" id="298386.PBPRA1635"/>
<evidence type="ECO:0000259" key="1">
    <source>
        <dbReference type="Pfam" id="PF04986"/>
    </source>
</evidence>
<dbReference type="EMBL" id="CR378668">
    <property type="protein sequence ID" value="CAG20046.1"/>
    <property type="molecule type" value="Genomic_DNA"/>
</dbReference>
<dbReference type="Pfam" id="PF04986">
    <property type="entry name" value="Y2_Tnp"/>
    <property type="match status" value="1"/>
</dbReference>
<sequence length="139" mass="16368">MLHTHNRRRDLHPQIYIVVTGDGFDTNKRQWIHCKNQYLLNAFALANVWRARLLSHITDTLKLRLPRQLSPKWVVDCRHVGRGKSALLYLSKYLYRGVLVLSLLPPFNAVSWRISTEIILGYIKIIVQLLFDEITRIKH</sequence>
<dbReference type="InterPro" id="IPR007069">
    <property type="entry name" value="Transposase_32"/>
</dbReference>
<accession>Q6LRN0</accession>
<feature type="domain" description="Transposase IS801/IS1294" evidence="1">
    <location>
        <begin position="1"/>
        <end position="99"/>
    </location>
</feature>
<organism evidence="2 3">
    <name type="scientific">Photobacterium profundum (strain SS9)</name>
    <dbReference type="NCBI Taxonomy" id="298386"/>
    <lineage>
        <taxon>Bacteria</taxon>
        <taxon>Pseudomonadati</taxon>
        <taxon>Pseudomonadota</taxon>
        <taxon>Gammaproteobacteria</taxon>
        <taxon>Vibrionales</taxon>
        <taxon>Vibrionaceae</taxon>
        <taxon>Photobacterium</taxon>
    </lineage>
</organism>